<dbReference type="Gene3D" id="3.90.1720.10">
    <property type="entry name" value="endopeptidase domain like (from Nostoc punctiforme)"/>
    <property type="match status" value="1"/>
</dbReference>
<organism evidence="7 8">
    <name type="scientific">Lentilactobacillus fungorum</name>
    <dbReference type="NCBI Taxonomy" id="2201250"/>
    <lineage>
        <taxon>Bacteria</taxon>
        <taxon>Bacillati</taxon>
        <taxon>Bacillota</taxon>
        <taxon>Bacilli</taxon>
        <taxon>Lactobacillales</taxon>
        <taxon>Lactobacillaceae</taxon>
        <taxon>Lentilactobacillus</taxon>
    </lineage>
</organism>
<evidence type="ECO:0000256" key="2">
    <source>
        <dbReference type="ARBA" id="ARBA00022670"/>
    </source>
</evidence>
<dbReference type="PROSITE" id="PS51935">
    <property type="entry name" value="NLPC_P60"/>
    <property type="match status" value="1"/>
</dbReference>
<sequence length="352" mass="39947">MKQRKLHYFKRILLVAAAFIGMIAINSESLTQADSSYYTTNPGIIKTKQRVVYYQDATRKVKDKTVPANHYAKITKVVVSAGQVPVLKTTTGRYLTASKAFVTKTAGYQNPKRYYQVQYQQIKPHGQVGYTVKRNFEGIKTWYIMRKMGTFAGYDKYNQATYNAVKRFQRRHHLKATGNVDEQTWVKMGFSKKAWTAIDSYVAPLGATASQGRSAHIEAMIHQAYRYLGNPYLVGSSSSPKYGTDCSGLVIQALYAGGINPLPVSAIHHAYPGNEWNSRNLWASKKFKHVAYSQRQRGDLVFYYQPGTHTIWHVAIYLGRNRVIESWPPKIMVQPIRNSQRSNVAGIARPFV</sequence>
<evidence type="ECO:0000259" key="6">
    <source>
        <dbReference type="PROSITE" id="PS51935"/>
    </source>
</evidence>
<comment type="caution">
    <text evidence="7">The sequence shown here is derived from an EMBL/GenBank/DDBJ whole genome shotgun (WGS) entry which is preliminary data.</text>
</comment>
<dbReference type="Gene3D" id="1.10.101.10">
    <property type="entry name" value="PGBD-like superfamily/PGBD"/>
    <property type="match status" value="1"/>
</dbReference>
<dbReference type="Proteomes" id="UP000604765">
    <property type="component" value="Unassembled WGS sequence"/>
</dbReference>
<keyword evidence="8" id="KW-1185">Reference proteome</keyword>
<reference evidence="7 8" key="1">
    <citation type="journal article" date="2021" name="Int. J. Syst. Evol. Microbiol.">
        <title>Lentilactobacillus fungorum sp. nov., isolated from spent mushroom substrates.</title>
        <authorList>
            <person name="Tohno M."/>
            <person name="Tanizawa Y."/>
            <person name="Kojima Y."/>
            <person name="Sakamoto M."/>
            <person name="Ohkuma M."/>
            <person name="Kobayashi H."/>
        </authorList>
    </citation>
    <scope>NUCLEOTIDE SEQUENCE [LARGE SCALE GENOMIC DNA]</scope>
    <source>
        <strain evidence="7 8">YK48G</strain>
    </source>
</reference>
<evidence type="ECO:0000256" key="3">
    <source>
        <dbReference type="ARBA" id="ARBA00022801"/>
    </source>
</evidence>
<dbReference type="SUPFAM" id="SSF47090">
    <property type="entry name" value="PGBD-like"/>
    <property type="match status" value="1"/>
</dbReference>
<feature type="domain" description="NlpC/P60" evidence="6">
    <location>
        <begin position="214"/>
        <end position="352"/>
    </location>
</feature>
<dbReference type="PANTHER" id="PTHR47359">
    <property type="entry name" value="PEPTIDOGLYCAN DL-ENDOPEPTIDASE CWLO"/>
    <property type="match status" value="1"/>
</dbReference>
<dbReference type="InterPro" id="IPR051794">
    <property type="entry name" value="PG_Endopeptidase_C40"/>
</dbReference>
<keyword evidence="5" id="KW-0732">Signal</keyword>
<proteinExistence type="inferred from homology"/>
<evidence type="ECO:0000256" key="4">
    <source>
        <dbReference type="ARBA" id="ARBA00022807"/>
    </source>
</evidence>
<feature type="chain" id="PRO_5046416697" description="NlpC/P60 domain-containing protein" evidence="5">
    <location>
        <begin position="27"/>
        <end position="352"/>
    </location>
</feature>
<comment type="similarity">
    <text evidence="1">Belongs to the peptidase C40 family.</text>
</comment>
<feature type="signal peptide" evidence="5">
    <location>
        <begin position="1"/>
        <end position="26"/>
    </location>
</feature>
<dbReference type="InterPro" id="IPR036365">
    <property type="entry name" value="PGBD-like_sf"/>
</dbReference>
<dbReference type="InterPro" id="IPR044081">
    <property type="entry name" value="DUF5776"/>
</dbReference>
<dbReference type="InterPro" id="IPR000064">
    <property type="entry name" value="NLP_P60_dom"/>
</dbReference>
<protein>
    <recommendedName>
        <fullName evidence="6">NlpC/P60 domain-containing protein</fullName>
    </recommendedName>
</protein>
<dbReference type="Pfam" id="PF19087">
    <property type="entry name" value="DUF5776"/>
    <property type="match status" value="1"/>
</dbReference>
<evidence type="ECO:0000313" key="8">
    <source>
        <dbReference type="Proteomes" id="UP000604765"/>
    </source>
</evidence>
<name>A0ABQ3W228_9LACO</name>
<keyword evidence="3" id="KW-0378">Hydrolase</keyword>
<evidence type="ECO:0000256" key="1">
    <source>
        <dbReference type="ARBA" id="ARBA00007074"/>
    </source>
</evidence>
<dbReference type="EMBL" id="BNJR01000017">
    <property type="protein sequence ID" value="GHP14766.1"/>
    <property type="molecule type" value="Genomic_DNA"/>
</dbReference>
<keyword evidence="2" id="KW-0645">Protease</keyword>
<gene>
    <name evidence="7" type="ORF">YK48G_21910</name>
</gene>
<keyword evidence="4" id="KW-0788">Thiol protease</keyword>
<dbReference type="PANTHER" id="PTHR47359:SF3">
    <property type="entry name" value="NLP_P60 DOMAIN-CONTAINING PROTEIN-RELATED"/>
    <property type="match status" value="1"/>
</dbReference>
<dbReference type="InterPro" id="IPR002477">
    <property type="entry name" value="Peptidoglycan-bd-like"/>
</dbReference>
<dbReference type="Pfam" id="PF00877">
    <property type="entry name" value="NLPC_P60"/>
    <property type="match status" value="1"/>
</dbReference>
<evidence type="ECO:0000256" key="5">
    <source>
        <dbReference type="SAM" id="SignalP"/>
    </source>
</evidence>
<dbReference type="Pfam" id="PF01471">
    <property type="entry name" value="PG_binding_1"/>
    <property type="match status" value="1"/>
</dbReference>
<dbReference type="InterPro" id="IPR038765">
    <property type="entry name" value="Papain-like_cys_pep_sf"/>
</dbReference>
<dbReference type="InterPro" id="IPR036366">
    <property type="entry name" value="PGBDSf"/>
</dbReference>
<dbReference type="SUPFAM" id="SSF54001">
    <property type="entry name" value="Cysteine proteinases"/>
    <property type="match status" value="1"/>
</dbReference>
<evidence type="ECO:0000313" key="7">
    <source>
        <dbReference type="EMBL" id="GHP14766.1"/>
    </source>
</evidence>
<accession>A0ABQ3W228</accession>